<dbReference type="Gene3D" id="3.40.50.10490">
    <property type="entry name" value="Glucose-6-phosphate isomerase like protein, domain 1"/>
    <property type="match status" value="1"/>
</dbReference>
<dbReference type="PANTHER" id="PTHR10088">
    <property type="entry name" value="GLUCOKINASE REGULATORY PROTEIN"/>
    <property type="match status" value="1"/>
</dbReference>
<evidence type="ECO:0000256" key="2">
    <source>
        <dbReference type="ARBA" id="ARBA00012122"/>
    </source>
</evidence>
<dbReference type="PROSITE" id="PS51464">
    <property type="entry name" value="SIS"/>
    <property type="match status" value="1"/>
</dbReference>
<dbReference type="FunFam" id="3.40.50.10490:FF:000014">
    <property type="entry name" value="N-acetylmuramic acid 6-phosphate etherase"/>
    <property type="match status" value="1"/>
</dbReference>
<dbReference type="InterPro" id="IPR040190">
    <property type="entry name" value="MURQ/GCKR"/>
</dbReference>
<dbReference type="GO" id="GO:0005654">
    <property type="term" value="C:nucleoplasm"/>
    <property type="evidence" value="ECO:0007669"/>
    <property type="project" value="TreeGrafter"/>
</dbReference>
<dbReference type="GO" id="GO:0030246">
    <property type="term" value="F:carbohydrate binding"/>
    <property type="evidence" value="ECO:0007669"/>
    <property type="project" value="TreeGrafter"/>
</dbReference>
<keyword evidence="4" id="KW-0456">Lyase</keyword>
<dbReference type="GO" id="GO:0042593">
    <property type="term" value="P:glucose homeostasis"/>
    <property type="evidence" value="ECO:0007669"/>
    <property type="project" value="TreeGrafter"/>
</dbReference>
<keyword evidence="5" id="KW-0119">Carbohydrate metabolism</keyword>
<evidence type="ECO:0000256" key="3">
    <source>
        <dbReference type="ARBA" id="ARBA00014974"/>
    </source>
</evidence>
<dbReference type="InterPro" id="IPR001347">
    <property type="entry name" value="SIS_dom"/>
</dbReference>
<dbReference type="InterPro" id="IPR046348">
    <property type="entry name" value="SIS_dom_sf"/>
</dbReference>
<dbReference type="PANTHER" id="PTHR10088:SF4">
    <property type="entry name" value="GLUCOKINASE REGULATORY PROTEIN"/>
    <property type="match status" value="1"/>
</dbReference>
<dbReference type="OrthoDB" id="311172at2759"/>
<dbReference type="GO" id="GO:0019899">
    <property type="term" value="F:enzyme binding"/>
    <property type="evidence" value="ECO:0007669"/>
    <property type="project" value="TreeGrafter"/>
</dbReference>
<feature type="domain" description="SIS" evidence="7">
    <location>
        <begin position="59"/>
        <end position="225"/>
    </location>
</feature>
<keyword evidence="9" id="KW-1185">Reference proteome</keyword>
<dbReference type="HAMAP" id="MF_00068">
    <property type="entry name" value="MurQ"/>
    <property type="match status" value="1"/>
</dbReference>
<dbReference type="Pfam" id="PF01869">
    <property type="entry name" value="BcrAD_BadFG"/>
    <property type="match status" value="1"/>
</dbReference>
<dbReference type="Gene3D" id="1.10.8.1080">
    <property type="match status" value="1"/>
</dbReference>
<dbReference type="eggNOG" id="ENOG502QS2J">
    <property type="taxonomic scope" value="Eukaryota"/>
</dbReference>
<dbReference type="GO" id="GO:0016835">
    <property type="term" value="F:carbon-oxygen lyase activity"/>
    <property type="evidence" value="ECO:0007669"/>
    <property type="project" value="InterPro"/>
</dbReference>
<dbReference type="SUPFAM" id="SSF53697">
    <property type="entry name" value="SIS domain"/>
    <property type="match status" value="1"/>
</dbReference>
<dbReference type="VEuPathDB" id="FungiDB:G647_05164"/>
<dbReference type="NCBIfam" id="TIGR00274">
    <property type="entry name" value="N-acetylmuramic acid 6-phosphate etherase"/>
    <property type="match status" value="1"/>
</dbReference>
<dbReference type="NCBIfam" id="NF003915">
    <property type="entry name" value="PRK05441.1"/>
    <property type="match status" value="1"/>
</dbReference>
<organism evidence="8 9">
    <name type="scientific">Cladophialophora carrionii</name>
    <dbReference type="NCBI Taxonomy" id="86049"/>
    <lineage>
        <taxon>Eukaryota</taxon>
        <taxon>Fungi</taxon>
        <taxon>Dikarya</taxon>
        <taxon>Ascomycota</taxon>
        <taxon>Pezizomycotina</taxon>
        <taxon>Eurotiomycetes</taxon>
        <taxon>Chaetothyriomycetidae</taxon>
        <taxon>Chaetothyriales</taxon>
        <taxon>Herpotrichiellaceae</taxon>
        <taxon>Cladophialophora</taxon>
    </lineage>
</organism>
<dbReference type="STRING" id="86049.A0A1C1D2V7"/>
<dbReference type="InterPro" id="IPR005488">
    <property type="entry name" value="Etherase_MurQ"/>
</dbReference>
<keyword evidence="8" id="KW-0808">Transferase</keyword>
<proteinExistence type="inferred from homology"/>
<evidence type="ECO:0000313" key="8">
    <source>
        <dbReference type="EMBL" id="OCT55071.1"/>
    </source>
</evidence>
<protein>
    <recommendedName>
        <fullName evidence="3">N-acetyl-D-glucosamine kinase</fullName>
        <ecNumber evidence="2">2.7.1.59</ecNumber>
    </recommendedName>
    <alternativeName>
        <fullName evidence="6">GlcNAc kinase</fullName>
    </alternativeName>
</protein>
<dbReference type="CDD" id="cd24007">
    <property type="entry name" value="ASKHA_NBD_eukNAGK-like"/>
    <property type="match status" value="1"/>
</dbReference>
<evidence type="ECO:0000256" key="6">
    <source>
        <dbReference type="ARBA" id="ARBA00031123"/>
    </source>
</evidence>
<dbReference type="GO" id="GO:0005829">
    <property type="term" value="C:cytosol"/>
    <property type="evidence" value="ECO:0007669"/>
    <property type="project" value="TreeGrafter"/>
</dbReference>
<dbReference type="EMBL" id="LGRB01000003">
    <property type="protein sequence ID" value="OCT55071.1"/>
    <property type="molecule type" value="Genomic_DNA"/>
</dbReference>
<dbReference type="InterPro" id="IPR002731">
    <property type="entry name" value="ATPase_BadF"/>
</dbReference>
<sequence length="670" mass="70535">MAALNNLADLQTEQRNCASSNIDQVSTLELCHIINVQDATIADSVAECIPTIAAAIDCLAGRVRAGGRVVYVGAGTSGRLGILDASEIPPTFSSPEGQFVGIIAGGEAAIRHAQEGAEDDVDAAVQDLEALHLDGQVDSLVGIAASGRTPYVLSCLSYAKRLGCATVGVACTEPSAMSRSHTVDYMISPVVGPEVVTGSTRMKAGTATKLVLNMLSTGTMIKLGKTFGNMMVDLKATNLKLQQRSRNILRTVCGLRCPTSDDDLDILLHKCHGSVKLAIASLSLGVSVSEAERRLDEAGGVLADLLKQVVDLSLPDDSTNQRYHLCIDGGGSKCAAAVISVDGESGHGESSGCNVTDVGVEASLASISSAIQGACDTMATLKGKSWRPRLFSSVWIALAGHDRKQIATIVDKALEDLFARPQGPGLTITNDIELLAIPAAEKHNVDSSVVLVAGTGSVAMSFQRQKGRFVRTGRSGGWGHLLGDDGSGFDIGRRAIRVALAALEGLDTAGNQEQGLVHQTASHVESLILDHFRPPGTPTRNFDLLSTVLTWPSELEKKRRIAQVARLVIEASKCDHEAKMIVDGAVEALVRLLTTLPSSGQIDSQSSVLVLGGGLMQSPAFSNAVLQLLGEQGTAFKHVEVVDHPASSGVKYLLHKRRDRAWIGMSPRCP</sequence>
<dbReference type="GO" id="GO:0045127">
    <property type="term" value="F:N-acetylglucosamine kinase activity"/>
    <property type="evidence" value="ECO:0007669"/>
    <property type="project" value="UniProtKB-EC"/>
</dbReference>
<gene>
    <name evidence="8" type="ORF">CLCR_02804</name>
</gene>
<evidence type="ECO:0000259" key="7">
    <source>
        <dbReference type="PROSITE" id="PS51464"/>
    </source>
</evidence>
<dbReference type="PROSITE" id="PS01272">
    <property type="entry name" value="GCKR"/>
    <property type="match status" value="1"/>
</dbReference>
<comment type="similarity">
    <text evidence="1">Belongs to the eukaryotic-type N-acetylglucosamine kinase family.</text>
</comment>
<dbReference type="NCBIfam" id="NF009222">
    <property type="entry name" value="PRK12570.1"/>
    <property type="match status" value="1"/>
</dbReference>
<dbReference type="GO" id="GO:0009750">
    <property type="term" value="P:response to fructose"/>
    <property type="evidence" value="ECO:0007669"/>
    <property type="project" value="TreeGrafter"/>
</dbReference>
<evidence type="ECO:0000256" key="4">
    <source>
        <dbReference type="ARBA" id="ARBA00023239"/>
    </source>
</evidence>
<dbReference type="AlphaFoldDB" id="A0A1C1D2V7"/>
<keyword evidence="8" id="KW-0418">Kinase</keyword>
<name>A0A1C1D2V7_9EURO</name>
<dbReference type="GO" id="GO:0070095">
    <property type="term" value="F:fructose-6-phosphate binding"/>
    <property type="evidence" value="ECO:0007669"/>
    <property type="project" value="TreeGrafter"/>
</dbReference>
<dbReference type="GO" id="GO:0004857">
    <property type="term" value="F:enzyme inhibitor activity"/>
    <property type="evidence" value="ECO:0007669"/>
    <property type="project" value="TreeGrafter"/>
</dbReference>
<dbReference type="Proteomes" id="UP000094526">
    <property type="component" value="Unassembled WGS sequence"/>
</dbReference>
<dbReference type="InterPro" id="IPR005486">
    <property type="entry name" value="Glucokinase_regulatory_CS"/>
</dbReference>
<dbReference type="SUPFAM" id="SSF53067">
    <property type="entry name" value="Actin-like ATPase domain"/>
    <property type="match status" value="2"/>
</dbReference>
<reference evidence="9" key="1">
    <citation type="submission" date="2015-07" db="EMBL/GenBank/DDBJ databases">
        <authorList>
            <person name="Teixeira M.M."/>
            <person name="Souza R.C."/>
            <person name="Almeida L.G."/>
            <person name="Vicente V.A."/>
            <person name="de Hoog S."/>
            <person name="Bocca A.L."/>
            <person name="de Almeida S.R."/>
            <person name="Vasconcelos A.T."/>
            <person name="Felipe M.S."/>
        </authorList>
    </citation>
    <scope>NUCLEOTIDE SEQUENCE [LARGE SCALE GENOMIC DNA]</scope>
    <source>
        <strain evidence="9">KSF</strain>
    </source>
</reference>
<comment type="caution">
    <text evidence="8">The sequence shown here is derived from an EMBL/GenBank/DDBJ whole genome shotgun (WGS) entry which is preliminary data.</text>
</comment>
<accession>A0A1C1D2V7</accession>
<dbReference type="CDD" id="cd05007">
    <property type="entry name" value="SIS_Etherase"/>
    <property type="match status" value="1"/>
</dbReference>
<evidence type="ECO:0000256" key="1">
    <source>
        <dbReference type="ARBA" id="ARBA00006198"/>
    </source>
</evidence>
<evidence type="ECO:0000256" key="5">
    <source>
        <dbReference type="ARBA" id="ARBA00023277"/>
    </source>
</evidence>
<dbReference type="Gene3D" id="3.30.420.40">
    <property type="match status" value="2"/>
</dbReference>
<evidence type="ECO:0000313" key="9">
    <source>
        <dbReference type="Proteomes" id="UP000094526"/>
    </source>
</evidence>
<dbReference type="GO" id="GO:0046348">
    <property type="term" value="P:amino sugar catabolic process"/>
    <property type="evidence" value="ECO:0007669"/>
    <property type="project" value="InterPro"/>
</dbReference>
<dbReference type="Pfam" id="PF22645">
    <property type="entry name" value="GKRP_SIS_N"/>
    <property type="match status" value="1"/>
</dbReference>
<dbReference type="VEuPathDB" id="FungiDB:CLCR_02804"/>
<dbReference type="EC" id="2.7.1.59" evidence="2"/>
<dbReference type="InterPro" id="IPR043129">
    <property type="entry name" value="ATPase_NBD"/>
</dbReference>